<proteinExistence type="predicted"/>
<feature type="repeat" description="TPR" evidence="1">
    <location>
        <begin position="1795"/>
        <end position="1828"/>
    </location>
</feature>
<evidence type="ECO:0000259" key="3">
    <source>
        <dbReference type="Pfam" id="PF00535"/>
    </source>
</evidence>
<dbReference type="InterPro" id="IPR011990">
    <property type="entry name" value="TPR-like_helical_dom_sf"/>
</dbReference>
<feature type="repeat" description="TPR" evidence="1">
    <location>
        <begin position="1761"/>
        <end position="1794"/>
    </location>
</feature>
<dbReference type="InterPro" id="IPR029063">
    <property type="entry name" value="SAM-dependent_MTases_sf"/>
</dbReference>
<dbReference type="PROSITE" id="PS50293">
    <property type="entry name" value="TPR_REGION"/>
    <property type="match status" value="2"/>
</dbReference>
<dbReference type="SUPFAM" id="SSF53756">
    <property type="entry name" value="UDP-Glycosyltransferase/glycogen phosphorylase"/>
    <property type="match status" value="2"/>
</dbReference>
<dbReference type="EMBL" id="FP565575">
    <property type="protein sequence ID" value="CBE68841.1"/>
    <property type="molecule type" value="Genomic_DNA"/>
</dbReference>
<feature type="domain" description="Glycosyltransferase 2-like" evidence="3">
    <location>
        <begin position="1861"/>
        <end position="2037"/>
    </location>
</feature>
<dbReference type="SMART" id="SM00028">
    <property type="entry name" value="TPR"/>
    <property type="match status" value="10"/>
</dbReference>
<dbReference type="KEGG" id="mox:DAMO_1783"/>
<feature type="domain" description="Glycosyltransferase 2-like" evidence="3">
    <location>
        <begin position="2151"/>
        <end position="2273"/>
    </location>
</feature>
<dbReference type="eggNOG" id="COG1216">
    <property type="taxonomic scope" value="Bacteria"/>
</dbReference>
<dbReference type="Pfam" id="PF00534">
    <property type="entry name" value="Glycos_transf_1"/>
    <property type="match status" value="1"/>
</dbReference>
<dbReference type="InterPro" id="IPR001296">
    <property type="entry name" value="Glyco_trans_1"/>
</dbReference>
<dbReference type="CAZy" id="GT4">
    <property type="family name" value="Glycosyltransferase Family 4"/>
</dbReference>
<dbReference type="InterPro" id="IPR019734">
    <property type="entry name" value="TPR_rpt"/>
</dbReference>
<gene>
    <name evidence="4" type="ORF">DAMO_1783</name>
</gene>
<dbReference type="SUPFAM" id="SSF53448">
    <property type="entry name" value="Nucleotide-diphospho-sugar transferases"/>
    <property type="match status" value="5"/>
</dbReference>
<dbReference type="GO" id="GO:0016757">
    <property type="term" value="F:glycosyltransferase activity"/>
    <property type="evidence" value="ECO:0007669"/>
    <property type="project" value="UniProtKB-KW"/>
</dbReference>
<feature type="domain" description="Glycosyltransferase 2-like" evidence="3">
    <location>
        <begin position="2446"/>
        <end position="2562"/>
    </location>
</feature>
<organism evidence="4 5">
    <name type="scientific">Methylomirabilis oxygeniifera</name>
    <dbReference type="NCBI Taxonomy" id="671143"/>
    <lineage>
        <taxon>Bacteria</taxon>
        <taxon>Candidatus Methylomirabilota</taxon>
        <taxon>Candidatus Methylomirabilia</taxon>
        <taxon>Candidatus Methylomirabilales</taxon>
        <taxon>Candidatus Methylomirabilaceae</taxon>
        <taxon>Candidatus Methylomirabilis</taxon>
    </lineage>
</organism>
<dbReference type="Gene3D" id="3.40.50.2000">
    <property type="entry name" value="Glycogen Phosphorylase B"/>
    <property type="match status" value="4"/>
</dbReference>
<feature type="repeat" description="TPR" evidence="1">
    <location>
        <begin position="718"/>
        <end position="751"/>
    </location>
</feature>
<dbReference type="Gene3D" id="3.40.50.150">
    <property type="entry name" value="Vaccinia Virus protein VP39"/>
    <property type="match status" value="1"/>
</dbReference>
<evidence type="ECO:0008006" key="6">
    <source>
        <dbReference type="Google" id="ProtNLM"/>
    </source>
</evidence>
<dbReference type="CDD" id="cd03801">
    <property type="entry name" value="GT4_PimA-like"/>
    <property type="match status" value="1"/>
</dbReference>
<evidence type="ECO:0000313" key="5">
    <source>
        <dbReference type="Proteomes" id="UP000006898"/>
    </source>
</evidence>
<dbReference type="eggNOG" id="COG0438">
    <property type="taxonomic scope" value="Bacteria"/>
</dbReference>
<dbReference type="eggNOG" id="COG0381">
    <property type="taxonomic scope" value="Bacteria"/>
</dbReference>
<dbReference type="PANTHER" id="PTHR43179:SF7">
    <property type="entry name" value="RHAMNOSYLTRANSFERASE WBBL"/>
    <property type="match status" value="1"/>
</dbReference>
<evidence type="ECO:0000313" key="4">
    <source>
        <dbReference type="EMBL" id="CBE68841.1"/>
    </source>
</evidence>
<sequence length="2960" mass="324446">MKQTALVSLLWPKSVPVLEQYLATRPRIVLTLRGAITVELRRLVSAVGGTVVALEELLDAGEIHTIGQKAAAVNRDASRAMSEQGWVSFAETLHLDAERVKPLITDALLPCVQRGMIVLEALEKAWREYFIELVVVNEDWTSVPRCAVEWAKTHRIPTLHLSHATALVKAYTVHSAVLSDVVAVFGKRGAESLLDAGVSEERIRVTGNPAWDIYPALREQREQIKCGLFTKYGLHRALPLVVFGATWDAKLTAISDADVYRRTLRVFLSACHTLIRDGISVNFLIKDRPANAAAGRETVAQIADDLHLPRERVIYATADTEALVASADIVISVDSNLSLEALLAGVPAINLVDTSGLRLGPSFDGGSGILDVEPPELSTAIRLLLENASFREGLVEAMRAKADYYNVGQDGKATERVVALMTEMALKRERNATLSPNKDYVWEELAKGDEGGVKSEYTHPRRDLVEMFVRPPRLVLEIGCAAGATGALIKKVYPEAYVLGVELNVAAAHIAEQHIDKVYAQRMEDIDFAAEGIAERSIDAVILGDVLEHMVDPWSAMIRLKPFLAPGAQIIASIPNIRNLWVMNELAHGRWRYEKIGLLDVTHLRFFTLEEIKRFFRETGYNVLKVVSAPDVRCRNIQCDGGSVNIDTGKIVIKNVGADELLELKTLQFLILAMPSKEALPANVIEQIRQAEQHLAQGDPPAAAQALSQAVQLAPHDPELIVAHGNVLLQLGDVEAARREFVKATVLAPDYPAAHLNLAAVYLHMGRGEEAEASIRRVLAANSADIDALKLLGRLCLDSARYTEAVESYLTVLRHAPHDVETLLIVGNCYAEIGRFDQARAFYRKVLSLEPSNAVATDNLAIVDGKALAPDTEEPRCANFDPHLTSIIIPVFNRLDLTRQCLEAVRRHTPAGQYELIVVDNGSSDGTTEFLRLEQDAGRLRAVVNTDNMGFAHACNQGAGAAVGTNLLFLNNDTEVQPNWFEPLVTVLEADPEVGIVGSKLLFPDGTIQHAGMVIVDDQVGTGKLCPRHVYYKRPADLREANQSCTYQALTGACLLVRRSAFEQVGGFDQRYWNSFEDVDLCLKIQERGLLSVYEPKSVVIHYEYQSGPERFRCLERNHEIFCHVWLGRIIADVVAQPDGRCVATGTKRVRVYSLPSCASGGAASRPMTDQEGSTVRSDSFKPYGVQVFTSLADDDLRHARRGDSVPCADDGDAPILQRPGSVDRGGVASSMLRVLFVNRPDAFTIPGGDTTHMLRLKEGLERLGVIVDICCDLNPNPAGYDLINLFNLLRPEVTLHQAAALRRATRAPIILTPFFWDRSESYWGEVAVPGAIAKTKSRKHLAKALRQIAGGTLSLFGVSRKGGNKLYATYEEEQGEILQGVDHLIAISAGEERLLMSTFDEKISRMPRSSIVPTGADVPSRVVSPEPFVNRFGVRDFVLITGRVEPRKNQLMLLIALRDAGLPIVAAGDQVLPSYLELCRRFAPEGTHFVGRLDDELLASARSAARVHALPSWWECAGIASMEAALAGCSVVMGNRGAESEYFGDAAYYCNPADVESIRRAVRDAYHNHAFDSRRRQALQTHLRDQYNWDRIAALTLEVYNAASRACEASAPTPNTARAMNDRSEVSSRYETATILRYQSVSADSGDVQTSLVRSANVIEQIRQAEQHLAQGDPPAAAQALSQAVQLAPHDPELIVAHGNVLLQLGDVEAARREFVKATVLAPDYPAAHLNLAAVYLHMGRGEEAEASIRRVLAANSADIDALKLLGRLCLDSARYTEAVESYLTVLRHAPHDVETLLIVGNCYAEIGRFDQARAFYRKVLSLEPSNAVATDNLAIVDGKALAPDTEEPRCANFDPHLTSIIIPVFNRLDLTRQCLEAVRRHTPAGQYELIVVDNGSSDGTTEFLRLEQDAGRLRAVVNTDNMGFAHACNQGAGAAVGTNLLFLNNDTEVQPNWFEPLVAVLDADQAVAAVGSKLLYPDGTIQHAGVIIIDDQRESMGLNAGHIYYRQIAHLPGANEPRTYQALTAACLLVRRTAFEQVRGFDENYWNGREDVDFCLKLQGLGWRLVYEPTSVVIHYESQSGSERVRQESRNLERLRRKWSDKAIPDFVITRDGTYVKTDAGRVMAYSPPSPSSLGVAERPTTGEPVIASIVIVTYNSASTIRACLDSVLKESRPATDLIVIDNVSTDKTRSILHEYQGRITTILNQNNVGFSAACNQGIRASSGEYVVLLNPDTVVTPGWVDRLIGHFGPGVGAVGPVSDYVAGLQKYQLYKPELKNGRTVAEIAEQMARVNRGCAVETKLLIGFCLMLPRRALNEVGLLDEELFLGNDDLDLSWRLRLKGYTLLVATDTFVHHEGQVSFKSEAETKTSRLVQESTDKLYAKLEVHYGVGNVPSPVELWGINWFKPTMKAEGRRLKAEVTTQQAEGRMPKTESPLTPHASRLTSIIILTHNGLEHTRPCLASIQAHTPEPHELIIVDNASSDGTLAYLREYMAAHDNVRIVANATNRGFAAGNNQGLALAKGEYVLLLNNDTVVTEGWLTRMLRVFNAHPDVGIVGPMSNYVSGPQLVRETSYQGREGLAVFAAGWAQSQDGQSREATRVVGFCLLARKAVIARIGGLDEQFGSGNFEDDDFCIRAFQVGFRARIALDVFVHHTGSQTFKTAKIDYRQSLMRNWGLFKAKWGIPDDALYEKGYRFPPQSAPSAPLSVPLPDVGADHRCDSDGRWWREISEDPGRCEPAVMGETPFSAIIIPNGHGITPLWSSLVQHTNQPLAITISPSTGNGNGCAPPPQPSCPDGWQIGTADVPAVQLLNRLLQSSGDEPVILLSGDVVVTPGWLKRLLTACDRDPHLAMVGPAMNDGLAPQQVKADYKGTGKALRQFVLRRAHRYGKQLAVTDHLVPSCIVFNPAVCRTIGPLREDLDLAASLADFGVRVREAGRTVATALDTYVHCDQPAAACRS</sequence>
<dbReference type="eggNOG" id="COG0457">
    <property type="taxonomic scope" value="Bacteria"/>
</dbReference>
<dbReference type="SUPFAM" id="SSF48452">
    <property type="entry name" value="TPR-like"/>
    <property type="match status" value="2"/>
</dbReference>
<keyword evidence="1" id="KW-0802">TPR repeat</keyword>
<dbReference type="Gene3D" id="3.90.550.10">
    <property type="entry name" value="Spore Coat Polysaccharide Biosynthesis Protein SpsA, Chain A"/>
    <property type="match status" value="5"/>
</dbReference>
<dbReference type="CAZy" id="GT2">
    <property type="family name" value="Glycosyltransferase Family 2"/>
</dbReference>
<dbReference type="CDD" id="cd00761">
    <property type="entry name" value="Glyco_tranf_GTA_type"/>
    <property type="match status" value="1"/>
</dbReference>
<dbReference type="SUPFAM" id="SSF53335">
    <property type="entry name" value="S-adenosyl-L-methionine-dependent methyltransferases"/>
    <property type="match status" value="1"/>
</dbReference>
<reference evidence="4 5" key="1">
    <citation type="journal article" date="2010" name="Nature">
        <title>Nitrite-driven anaerobic methane oxidation by oxygenic bacteria.</title>
        <authorList>
            <person name="Ettwig K.F."/>
            <person name="Butler M.K."/>
            <person name="Le Paslier D."/>
            <person name="Pelletier E."/>
            <person name="Mangenot S."/>
            <person name="Kuypers M.M.M."/>
            <person name="Schreiber F."/>
            <person name="Dutilh B.E."/>
            <person name="Zedelius J."/>
            <person name="de Beer D."/>
            <person name="Gloerich J."/>
            <person name="Wessels H.J.C.T."/>
            <person name="van Allen T."/>
            <person name="Luesken F."/>
            <person name="Wu M."/>
            <person name="van de Pas-Schoonen K.T."/>
            <person name="Op den Camp H.J.M."/>
            <person name="Janssen-Megens E.M."/>
            <person name="Francoijs K-J."/>
            <person name="Stunnenberg H."/>
            <person name="Weissenbach J."/>
            <person name="Jetten M.S.M."/>
            <person name="Strous M."/>
        </authorList>
    </citation>
    <scope>NUCLEOTIDE SEQUENCE [LARGE SCALE GENOMIC DNA]</scope>
</reference>
<dbReference type="PROSITE" id="PS50005">
    <property type="entry name" value="TPR"/>
    <property type="match status" value="6"/>
</dbReference>
<dbReference type="PATRIC" id="fig|671143.5.peg.1580"/>
<dbReference type="HOGENOM" id="CLU_226253_0_0_0"/>
<dbReference type="Pfam" id="PF13414">
    <property type="entry name" value="TPR_11"/>
    <property type="match status" value="2"/>
</dbReference>
<dbReference type="Pfam" id="PF00535">
    <property type="entry name" value="Glycos_transf_2"/>
    <property type="match status" value="4"/>
</dbReference>
<dbReference type="Pfam" id="PF13432">
    <property type="entry name" value="TPR_16"/>
    <property type="match status" value="2"/>
</dbReference>
<dbReference type="CDD" id="cd04186">
    <property type="entry name" value="GT_2_like_c"/>
    <property type="match status" value="4"/>
</dbReference>
<name>D5MGG0_METO1</name>
<dbReference type="InterPro" id="IPR001173">
    <property type="entry name" value="Glyco_trans_2-like"/>
</dbReference>
<evidence type="ECO:0000256" key="1">
    <source>
        <dbReference type="PROSITE-ProRule" id="PRU00339"/>
    </source>
</evidence>
<dbReference type="Gene3D" id="1.25.40.10">
    <property type="entry name" value="Tetratricopeptide repeat domain"/>
    <property type="match status" value="2"/>
</dbReference>
<dbReference type="PANTHER" id="PTHR43179">
    <property type="entry name" value="RHAMNOSYLTRANSFERASE WBBL"/>
    <property type="match status" value="1"/>
</dbReference>
<dbReference type="InterPro" id="IPR029044">
    <property type="entry name" value="Nucleotide-diphossugar_trans"/>
</dbReference>
<dbReference type="Proteomes" id="UP000006898">
    <property type="component" value="Chromosome"/>
</dbReference>
<feature type="repeat" description="TPR" evidence="1">
    <location>
        <begin position="786"/>
        <end position="819"/>
    </location>
</feature>
<accession>D5MGG0</accession>
<evidence type="ECO:0000259" key="2">
    <source>
        <dbReference type="Pfam" id="PF00534"/>
    </source>
</evidence>
<feature type="domain" description="Glycosyl transferase family 1" evidence="2">
    <location>
        <begin position="1436"/>
        <end position="1577"/>
    </location>
</feature>
<feature type="domain" description="Glycosyltransferase 2-like" evidence="3">
    <location>
        <begin position="886"/>
        <end position="1065"/>
    </location>
</feature>
<dbReference type="CDD" id="cd02440">
    <property type="entry name" value="AdoMet_MTases"/>
    <property type="match status" value="1"/>
</dbReference>
<protein>
    <recommendedName>
        <fullName evidence="6">Glycosyltransferase</fullName>
    </recommendedName>
</protein>
<feature type="repeat" description="TPR" evidence="1">
    <location>
        <begin position="1693"/>
        <end position="1726"/>
    </location>
</feature>
<dbReference type="STRING" id="671143.DAMO_1783"/>
<feature type="repeat" description="TPR" evidence="1">
    <location>
        <begin position="820"/>
        <end position="853"/>
    </location>
</feature>
<dbReference type="Pfam" id="PF13489">
    <property type="entry name" value="Methyltransf_23"/>
    <property type="match status" value="1"/>
</dbReference>
<dbReference type="eggNOG" id="COG2519">
    <property type="taxonomic scope" value="Bacteria"/>
</dbReference>